<dbReference type="InterPro" id="IPR004195">
    <property type="entry name" value="Head_decoration_D"/>
</dbReference>
<dbReference type="Pfam" id="PF02924">
    <property type="entry name" value="HDPD"/>
    <property type="match status" value="1"/>
</dbReference>
<dbReference type="OrthoDB" id="5197973at2"/>
<dbReference type="RefSeq" id="WP_111177967.1">
    <property type="nucleotide sequence ID" value="NZ_POUD01000024.1"/>
</dbReference>
<gene>
    <name evidence="1" type="ORF">C1J01_08870</name>
</gene>
<name>A0A2W2EWE9_9ACTN</name>
<evidence type="ECO:0000313" key="1">
    <source>
        <dbReference type="EMBL" id="PZG20605.1"/>
    </source>
</evidence>
<sequence>MDLTLRTESWGQDDASWLGSSHGTDAGRSITLDTSTFTPATHYPDGYFPSGLPLGLITDGGKYGPYDAAATDGRQVLAGFLLDSVQAPASDAVDVVGALLDHGRVIVAKLPVDFEAPAAASDATTIVYV</sequence>
<evidence type="ECO:0000313" key="2">
    <source>
        <dbReference type="Proteomes" id="UP000249304"/>
    </source>
</evidence>
<reference evidence="1 2" key="1">
    <citation type="submission" date="2018-01" db="EMBL/GenBank/DDBJ databases">
        <title>Draft genome sequence of Nonomuraea sp. KC333.</title>
        <authorList>
            <person name="Sahin N."/>
            <person name="Saygin H."/>
            <person name="Ay H."/>
        </authorList>
    </citation>
    <scope>NUCLEOTIDE SEQUENCE [LARGE SCALE GENOMIC DNA]</scope>
    <source>
        <strain evidence="1 2">KC333</strain>
    </source>
</reference>
<organism evidence="1 2">
    <name type="scientific">Nonomuraea aridisoli</name>
    <dbReference type="NCBI Taxonomy" id="2070368"/>
    <lineage>
        <taxon>Bacteria</taxon>
        <taxon>Bacillati</taxon>
        <taxon>Actinomycetota</taxon>
        <taxon>Actinomycetes</taxon>
        <taxon>Streptosporangiales</taxon>
        <taxon>Streptosporangiaceae</taxon>
        <taxon>Nonomuraea</taxon>
    </lineage>
</organism>
<protein>
    <submittedName>
        <fullName evidence="1">Head decoration protein</fullName>
    </submittedName>
</protein>
<proteinExistence type="predicted"/>
<dbReference type="EMBL" id="POUD01000024">
    <property type="protein sequence ID" value="PZG20605.1"/>
    <property type="molecule type" value="Genomic_DNA"/>
</dbReference>
<comment type="caution">
    <text evidence="1">The sequence shown here is derived from an EMBL/GenBank/DDBJ whole genome shotgun (WGS) entry which is preliminary data.</text>
</comment>
<dbReference type="Proteomes" id="UP000249304">
    <property type="component" value="Unassembled WGS sequence"/>
</dbReference>
<keyword evidence="2" id="KW-1185">Reference proteome</keyword>
<dbReference type="AlphaFoldDB" id="A0A2W2EWE9"/>
<accession>A0A2W2EWE9</accession>